<sequence length="172" mass="18745">MQRRSALKNVVAALGGMVALPAWATGWTPESLGPVSGLASTEEALLAEIVETIIPETSTPGAKSLKVHQYAMRMITDCYGETAQVNLKQGLVLVDQNARQGYNKPFAECDARQRLDTLSKMKDSADPGAKQFISMVKSLTIQGYMNSEYVQMNVRGYNMAPGFFHGCVPLKK</sequence>
<feature type="chain" id="PRO_5041962657" evidence="1">
    <location>
        <begin position="25"/>
        <end position="172"/>
    </location>
</feature>
<dbReference type="GO" id="GO:0016491">
    <property type="term" value="F:oxidoreductase activity"/>
    <property type="evidence" value="ECO:0007669"/>
    <property type="project" value="UniProtKB-KW"/>
</dbReference>
<accession>A0AAE3UB68</accession>
<dbReference type="InterPro" id="IPR027056">
    <property type="entry name" value="Gluconate_2DH_su3"/>
</dbReference>
<dbReference type="EMBL" id="JASJOS010000030">
    <property type="protein sequence ID" value="MDJ1486196.1"/>
    <property type="molecule type" value="Genomic_DNA"/>
</dbReference>
<comment type="caution">
    <text evidence="2">The sequence shown here is derived from an EMBL/GenBank/DDBJ whole genome shotgun (WGS) entry which is preliminary data.</text>
</comment>
<dbReference type="EC" id="1.-.-.-" evidence="2"/>
<gene>
    <name evidence="2" type="ORF">QNI16_37280</name>
</gene>
<reference evidence="2" key="1">
    <citation type="submission" date="2023-05" db="EMBL/GenBank/DDBJ databases">
        <authorList>
            <person name="Zhang X."/>
        </authorList>
    </citation>
    <scope>NUCLEOTIDE SEQUENCE</scope>
    <source>
        <strain evidence="2">YF14B1</strain>
    </source>
</reference>
<evidence type="ECO:0000313" key="2">
    <source>
        <dbReference type="EMBL" id="MDJ1486196.1"/>
    </source>
</evidence>
<proteinExistence type="predicted"/>
<dbReference type="RefSeq" id="WP_313989607.1">
    <property type="nucleotide sequence ID" value="NZ_JASJOS010000030.1"/>
</dbReference>
<organism evidence="2 3">
    <name type="scientific">Xanthocytophaga flava</name>
    <dbReference type="NCBI Taxonomy" id="3048013"/>
    <lineage>
        <taxon>Bacteria</taxon>
        <taxon>Pseudomonadati</taxon>
        <taxon>Bacteroidota</taxon>
        <taxon>Cytophagia</taxon>
        <taxon>Cytophagales</taxon>
        <taxon>Rhodocytophagaceae</taxon>
        <taxon>Xanthocytophaga</taxon>
    </lineage>
</organism>
<name>A0AAE3UB68_9BACT</name>
<dbReference type="Pfam" id="PF13618">
    <property type="entry name" value="Gluconate_2-dh3"/>
    <property type="match status" value="1"/>
</dbReference>
<dbReference type="AlphaFoldDB" id="A0AAE3UB68"/>
<protein>
    <submittedName>
        <fullName evidence="2">Gluconate 2-dehydrogenase subunit 3 family protein</fullName>
        <ecNumber evidence="2">1.-.-.-</ecNumber>
    </submittedName>
</protein>
<keyword evidence="1" id="KW-0732">Signal</keyword>
<feature type="signal peptide" evidence="1">
    <location>
        <begin position="1"/>
        <end position="24"/>
    </location>
</feature>
<keyword evidence="2" id="KW-0560">Oxidoreductase</keyword>
<evidence type="ECO:0000313" key="3">
    <source>
        <dbReference type="Proteomes" id="UP001241110"/>
    </source>
</evidence>
<evidence type="ECO:0000256" key="1">
    <source>
        <dbReference type="SAM" id="SignalP"/>
    </source>
</evidence>
<dbReference type="Proteomes" id="UP001241110">
    <property type="component" value="Unassembled WGS sequence"/>
</dbReference>